<keyword evidence="4 5" id="KW-0472">Membrane</keyword>
<dbReference type="PANTHER" id="PTHR12489">
    <property type="entry name" value="LIPOMA HMGIC FUSION PARTNER-LIKE PROTEIN"/>
    <property type="match status" value="1"/>
</dbReference>
<evidence type="ECO:0000256" key="3">
    <source>
        <dbReference type="ARBA" id="ARBA00022989"/>
    </source>
</evidence>
<dbReference type="InterPro" id="IPR019372">
    <property type="entry name" value="LHFPL"/>
</dbReference>
<evidence type="ECO:0000256" key="2">
    <source>
        <dbReference type="ARBA" id="ARBA00022692"/>
    </source>
</evidence>
<dbReference type="Gene3D" id="1.20.140.150">
    <property type="match status" value="1"/>
</dbReference>
<dbReference type="AlphaFoldDB" id="A0ABD2P5I8"/>
<feature type="transmembrane region" description="Helical" evidence="5">
    <location>
        <begin position="127"/>
        <end position="147"/>
    </location>
</feature>
<organism evidence="6 7">
    <name type="scientific">Cryptolaemus montrouzieri</name>
    <dbReference type="NCBI Taxonomy" id="559131"/>
    <lineage>
        <taxon>Eukaryota</taxon>
        <taxon>Metazoa</taxon>
        <taxon>Ecdysozoa</taxon>
        <taxon>Arthropoda</taxon>
        <taxon>Hexapoda</taxon>
        <taxon>Insecta</taxon>
        <taxon>Pterygota</taxon>
        <taxon>Neoptera</taxon>
        <taxon>Endopterygota</taxon>
        <taxon>Coleoptera</taxon>
        <taxon>Polyphaga</taxon>
        <taxon>Cucujiformia</taxon>
        <taxon>Coccinelloidea</taxon>
        <taxon>Coccinellidae</taxon>
        <taxon>Scymninae</taxon>
        <taxon>Scymnini</taxon>
        <taxon>Cryptolaemus</taxon>
    </lineage>
</organism>
<feature type="transmembrane region" description="Helical" evidence="5">
    <location>
        <begin position="171"/>
        <end position="194"/>
    </location>
</feature>
<comment type="caution">
    <text evidence="6">The sequence shown here is derived from an EMBL/GenBank/DDBJ whole genome shotgun (WGS) entry which is preliminary data.</text>
</comment>
<dbReference type="EMBL" id="JABFTP020000185">
    <property type="protein sequence ID" value="KAL3285986.1"/>
    <property type="molecule type" value="Genomic_DNA"/>
</dbReference>
<keyword evidence="7" id="KW-1185">Reference proteome</keyword>
<feature type="transmembrane region" description="Helical" evidence="5">
    <location>
        <begin position="25"/>
        <end position="46"/>
    </location>
</feature>
<proteinExistence type="predicted"/>
<evidence type="ECO:0000313" key="6">
    <source>
        <dbReference type="EMBL" id="KAL3285986.1"/>
    </source>
</evidence>
<protein>
    <submittedName>
        <fullName evidence="6">Uncharacterized protein</fullName>
    </submittedName>
</protein>
<evidence type="ECO:0000256" key="4">
    <source>
        <dbReference type="ARBA" id="ARBA00023136"/>
    </source>
</evidence>
<evidence type="ECO:0000313" key="7">
    <source>
        <dbReference type="Proteomes" id="UP001516400"/>
    </source>
</evidence>
<evidence type="ECO:0000256" key="5">
    <source>
        <dbReference type="SAM" id="Phobius"/>
    </source>
</evidence>
<name>A0ABD2P5I8_9CUCU</name>
<feature type="transmembrane region" description="Helical" evidence="5">
    <location>
        <begin position="91"/>
        <end position="115"/>
    </location>
</feature>
<evidence type="ECO:0000256" key="1">
    <source>
        <dbReference type="ARBA" id="ARBA00004141"/>
    </source>
</evidence>
<keyword evidence="2 5" id="KW-0812">Transmembrane</keyword>
<dbReference type="GO" id="GO:0016020">
    <property type="term" value="C:membrane"/>
    <property type="evidence" value="ECO:0007669"/>
    <property type="project" value="UniProtKB-SubCell"/>
</dbReference>
<dbReference type="Proteomes" id="UP001516400">
    <property type="component" value="Unassembled WGS sequence"/>
</dbReference>
<dbReference type="PANTHER" id="PTHR12489:SF1">
    <property type="entry name" value="LP10272P"/>
    <property type="match status" value="1"/>
</dbReference>
<dbReference type="Pfam" id="PF10242">
    <property type="entry name" value="L_HMGIC_fpl"/>
    <property type="match status" value="1"/>
</dbReference>
<reference evidence="6 7" key="1">
    <citation type="journal article" date="2021" name="BMC Biol.">
        <title>Horizontally acquired antibacterial genes associated with adaptive radiation of ladybird beetles.</title>
        <authorList>
            <person name="Li H.S."/>
            <person name="Tang X.F."/>
            <person name="Huang Y.H."/>
            <person name="Xu Z.Y."/>
            <person name="Chen M.L."/>
            <person name="Du X.Y."/>
            <person name="Qiu B.Y."/>
            <person name="Chen P.T."/>
            <person name="Zhang W."/>
            <person name="Slipinski A."/>
            <person name="Escalona H.E."/>
            <person name="Waterhouse R.M."/>
            <person name="Zwick A."/>
            <person name="Pang H."/>
        </authorList>
    </citation>
    <scope>NUCLEOTIDE SEQUENCE [LARGE SCALE GENOMIC DNA]</scope>
    <source>
        <strain evidence="6">SYSU2018</strain>
    </source>
</reference>
<gene>
    <name evidence="6" type="ORF">HHI36_000500</name>
</gene>
<keyword evidence="3 5" id="KW-1133">Transmembrane helix</keyword>
<comment type="subcellular location">
    <subcellularLocation>
        <location evidence="1">Membrane</location>
        <topology evidence="1">Multi-pass membrane protein</topology>
    </subcellularLocation>
</comment>
<accession>A0ABD2P5I8</accession>
<sequence length="277" mass="30803">MNSTLRYGGSSHLYEIATYERNSKAIGLLWGIFSTCYVFISVMAFLTPDWIGQDQAGKIGLWSICTNEENGQVCRGKLDNLMSLPGKTFQAATMFVALAVLTASLGVCAMFLFLCCRASTTFHTCGWMQLFSGICMLAGCATFPLGWNEETVQRICPNSSRFILKHCDIRWGYILAVIASLDGFILSILAFILATRHIVQETDTGSLYQADMNDTYLADSSSALGIRKTLNLHPVLLMDPTGQEEGSQFSQRTIPRSLRSNHCSFRHLPYSSHDFHM</sequence>